<dbReference type="InterPro" id="IPR012337">
    <property type="entry name" value="RNaseH-like_sf"/>
</dbReference>
<dbReference type="PANTHER" id="PTHR10948:SF23">
    <property type="entry name" value="TRANSPOSASE INSI FOR INSERTION SEQUENCE ELEMENT IS30A-RELATED"/>
    <property type="match status" value="1"/>
</dbReference>
<dbReference type="SUPFAM" id="SSF53098">
    <property type="entry name" value="Ribonuclease H-like"/>
    <property type="match status" value="1"/>
</dbReference>
<evidence type="ECO:0000313" key="2">
    <source>
        <dbReference type="EMBL" id="HJD97758.1"/>
    </source>
</evidence>
<comment type="caution">
    <text evidence="2">The sequence shown here is derived from an EMBL/GenBank/DDBJ whole genome shotgun (WGS) entry which is preliminary data.</text>
</comment>
<dbReference type="InterPro" id="IPR051917">
    <property type="entry name" value="Transposase-Integrase"/>
</dbReference>
<proteinExistence type="predicted"/>
<dbReference type="GO" id="GO:0004803">
    <property type="term" value="F:transposase activity"/>
    <property type="evidence" value="ECO:0007669"/>
    <property type="project" value="TreeGrafter"/>
</dbReference>
<dbReference type="InterPro" id="IPR053392">
    <property type="entry name" value="Transposase_IS30-like"/>
</dbReference>
<dbReference type="Gene3D" id="3.30.420.10">
    <property type="entry name" value="Ribonuclease H-like superfamily/Ribonuclease H"/>
    <property type="match status" value="1"/>
</dbReference>
<dbReference type="RefSeq" id="WP_304122803.1">
    <property type="nucleotide sequence ID" value="NZ_DYZA01000181.1"/>
</dbReference>
<dbReference type="EMBL" id="DYZA01000181">
    <property type="protein sequence ID" value="HJD97758.1"/>
    <property type="molecule type" value="Genomic_DNA"/>
</dbReference>
<dbReference type="PANTHER" id="PTHR10948">
    <property type="entry name" value="TRANSPOSASE"/>
    <property type="match status" value="1"/>
</dbReference>
<evidence type="ECO:0000313" key="3">
    <source>
        <dbReference type="Proteomes" id="UP000698963"/>
    </source>
</evidence>
<dbReference type="AlphaFoldDB" id="A0A921DS40"/>
<dbReference type="NCBIfam" id="NF033563">
    <property type="entry name" value="transpos_IS30"/>
    <property type="match status" value="1"/>
</dbReference>
<dbReference type="InterPro" id="IPR001584">
    <property type="entry name" value="Integrase_cat-core"/>
</dbReference>
<name>A0A921DS40_9BACT</name>
<sequence length="166" mass="18915">MLLTRRQPDKPAAAANNLCSIRTLNGLYTEFGIDPKSRLLLSLKIPRKTSAHVRDGMIRLLSELPPELVRSVTPDRGKEFAKHDEISAALNNVPFFFPPPHAPWMRGTNENTNGLIREYCPKSTDLECFDSAFFTAFTSKINLRPRKCLGWRSPFEVFFNQLLHLT</sequence>
<accession>A0A921DS40</accession>
<feature type="domain" description="Integrase catalytic" evidence="1">
    <location>
        <begin position="4"/>
        <end position="162"/>
    </location>
</feature>
<dbReference type="GO" id="GO:0032196">
    <property type="term" value="P:transposition"/>
    <property type="evidence" value="ECO:0007669"/>
    <property type="project" value="TreeGrafter"/>
</dbReference>
<dbReference type="Proteomes" id="UP000698963">
    <property type="component" value="Unassembled WGS sequence"/>
</dbReference>
<dbReference type="GO" id="GO:0005829">
    <property type="term" value="C:cytosol"/>
    <property type="evidence" value="ECO:0007669"/>
    <property type="project" value="TreeGrafter"/>
</dbReference>
<dbReference type="PROSITE" id="PS50994">
    <property type="entry name" value="INTEGRASE"/>
    <property type="match status" value="1"/>
</dbReference>
<organism evidence="2 3">
    <name type="scientific">Mailhella massiliensis</name>
    <dbReference type="NCBI Taxonomy" id="1903261"/>
    <lineage>
        <taxon>Bacteria</taxon>
        <taxon>Pseudomonadati</taxon>
        <taxon>Thermodesulfobacteriota</taxon>
        <taxon>Desulfovibrionia</taxon>
        <taxon>Desulfovibrionales</taxon>
        <taxon>Desulfovibrionaceae</taxon>
        <taxon>Mailhella</taxon>
    </lineage>
</organism>
<dbReference type="GO" id="GO:0015074">
    <property type="term" value="P:DNA integration"/>
    <property type="evidence" value="ECO:0007669"/>
    <property type="project" value="InterPro"/>
</dbReference>
<dbReference type="GO" id="GO:0003676">
    <property type="term" value="F:nucleic acid binding"/>
    <property type="evidence" value="ECO:0007669"/>
    <property type="project" value="InterPro"/>
</dbReference>
<dbReference type="InterPro" id="IPR036397">
    <property type="entry name" value="RNaseH_sf"/>
</dbReference>
<gene>
    <name evidence="2" type="ORF">K8W16_08955</name>
</gene>
<reference evidence="2" key="2">
    <citation type="submission" date="2021-09" db="EMBL/GenBank/DDBJ databases">
        <authorList>
            <person name="Gilroy R."/>
        </authorList>
    </citation>
    <scope>NUCLEOTIDE SEQUENCE</scope>
    <source>
        <strain evidence="2">ChiGjej2B2-19336</strain>
    </source>
</reference>
<protein>
    <submittedName>
        <fullName evidence="2">IS30 family transposase</fullName>
    </submittedName>
</protein>
<evidence type="ECO:0000259" key="1">
    <source>
        <dbReference type="PROSITE" id="PS50994"/>
    </source>
</evidence>
<reference evidence="2" key="1">
    <citation type="journal article" date="2021" name="PeerJ">
        <title>Extensive microbial diversity within the chicken gut microbiome revealed by metagenomics and culture.</title>
        <authorList>
            <person name="Gilroy R."/>
            <person name="Ravi A."/>
            <person name="Getino M."/>
            <person name="Pursley I."/>
            <person name="Horton D.L."/>
            <person name="Alikhan N.F."/>
            <person name="Baker D."/>
            <person name="Gharbi K."/>
            <person name="Hall N."/>
            <person name="Watson M."/>
            <person name="Adriaenssens E.M."/>
            <person name="Foster-Nyarko E."/>
            <person name="Jarju S."/>
            <person name="Secka A."/>
            <person name="Antonio M."/>
            <person name="Oren A."/>
            <person name="Chaudhuri R.R."/>
            <person name="La Ragione R."/>
            <person name="Hildebrand F."/>
            <person name="Pallen M.J."/>
        </authorList>
    </citation>
    <scope>NUCLEOTIDE SEQUENCE</scope>
    <source>
        <strain evidence="2">ChiGjej2B2-19336</strain>
    </source>
</reference>